<accession>A0A485M5P5</accession>
<dbReference type="GO" id="GO:0008270">
    <property type="term" value="F:zinc ion binding"/>
    <property type="evidence" value="ECO:0007669"/>
    <property type="project" value="InterPro"/>
</dbReference>
<reference evidence="3" key="1">
    <citation type="submission" date="2019-03" db="EMBL/GenBank/DDBJ databases">
        <authorList>
            <person name="Hao L."/>
        </authorList>
    </citation>
    <scope>NUCLEOTIDE SEQUENCE</scope>
</reference>
<dbReference type="SUPFAM" id="SSF57716">
    <property type="entry name" value="Glucocorticoid receptor-like (DNA-binding domain)"/>
    <property type="match status" value="1"/>
</dbReference>
<keyword evidence="2" id="KW-0862">Zinc</keyword>
<organism evidence="3">
    <name type="scientific">anaerobic digester metagenome</name>
    <dbReference type="NCBI Taxonomy" id="1263854"/>
    <lineage>
        <taxon>unclassified sequences</taxon>
        <taxon>metagenomes</taxon>
        <taxon>ecological metagenomes</taxon>
    </lineage>
</organism>
<evidence type="ECO:0000256" key="2">
    <source>
        <dbReference type="ARBA" id="ARBA00022833"/>
    </source>
</evidence>
<dbReference type="InterPro" id="IPR013088">
    <property type="entry name" value="Znf_NHR/GATA"/>
</dbReference>
<dbReference type="PANTHER" id="PTHR36150">
    <property type="entry name" value="DNA GYRASE INHIBITOR YACG"/>
    <property type="match status" value="1"/>
</dbReference>
<keyword evidence="1" id="KW-0479">Metal-binding</keyword>
<dbReference type="GO" id="GO:0006355">
    <property type="term" value="P:regulation of DNA-templated transcription"/>
    <property type="evidence" value="ECO:0007669"/>
    <property type="project" value="InterPro"/>
</dbReference>
<dbReference type="Gene3D" id="3.30.50.10">
    <property type="entry name" value="Erythroid Transcription Factor GATA-1, subunit A"/>
    <property type="match status" value="1"/>
</dbReference>
<sequence length="64" mass="7224">MESKKKRIIACPVCGKTLVYEGNPYRPFCSRGCKGVDFIRWSDESYRIAKEEHENGNGVQNNGG</sequence>
<protein>
    <submittedName>
        <fullName evidence="3">DNA gyrase inhibitor YacG</fullName>
    </submittedName>
</protein>
<proteinExistence type="inferred from homology"/>
<name>A0A485M5P5_9ZZZZ</name>
<evidence type="ECO:0000256" key="1">
    <source>
        <dbReference type="ARBA" id="ARBA00022723"/>
    </source>
</evidence>
<dbReference type="AlphaFoldDB" id="A0A485M5P5"/>
<dbReference type="InterPro" id="IPR005584">
    <property type="entry name" value="DNA_gyrase_inhibitor_YacG"/>
</dbReference>
<dbReference type="EMBL" id="CAADRM010000161">
    <property type="protein sequence ID" value="VFU18922.1"/>
    <property type="molecule type" value="Genomic_DNA"/>
</dbReference>
<dbReference type="Pfam" id="PF03884">
    <property type="entry name" value="YacG"/>
    <property type="match status" value="1"/>
</dbReference>
<dbReference type="PANTHER" id="PTHR36150:SF1">
    <property type="entry name" value="DNA GYRASE INHIBITOR YACG"/>
    <property type="match status" value="1"/>
</dbReference>
<gene>
    <name evidence="3" type="primary">yacG</name>
    <name evidence="3" type="ORF">SCFA_920016</name>
</gene>
<evidence type="ECO:0000313" key="3">
    <source>
        <dbReference type="EMBL" id="VFU18922.1"/>
    </source>
</evidence>
<dbReference type="HAMAP" id="MF_00649">
    <property type="entry name" value="DNA_gyrase_inhibitor_YacG"/>
    <property type="match status" value="1"/>
</dbReference>